<organism evidence="1 2">
    <name type="scientific">Stegodyphus mimosarum</name>
    <name type="common">African social velvet spider</name>
    <dbReference type="NCBI Taxonomy" id="407821"/>
    <lineage>
        <taxon>Eukaryota</taxon>
        <taxon>Metazoa</taxon>
        <taxon>Ecdysozoa</taxon>
        <taxon>Arthropoda</taxon>
        <taxon>Chelicerata</taxon>
        <taxon>Arachnida</taxon>
        <taxon>Araneae</taxon>
        <taxon>Araneomorphae</taxon>
        <taxon>Entelegynae</taxon>
        <taxon>Eresoidea</taxon>
        <taxon>Eresidae</taxon>
        <taxon>Stegodyphus</taxon>
    </lineage>
</organism>
<name>A0A087TEL2_STEMI</name>
<dbReference type="Proteomes" id="UP000054359">
    <property type="component" value="Unassembled WGS sequence"/>
</dbReference>
<keyword evidence="2" id="KW-1185">Reference proteome</keyword>
<sequence>MGNFSPDLGTDSSKIQVVGSILIEVRKLENSCWKTHAILHHVIPGINISCT</sequence>
<dbReference type="AlphaFoldDB" id="A0A087TEL2"/>
<protein>
    <submittedName>
        <fullName evidence="1">Uncharacterized protein</fullName>
    </submittedName>
</protein>
<proteinExistence type="predicted"/>
<evidence type="ECO:0000313" key="1">
    <source>
        <dbReference type="EMBL" id="KFM63551.1"/>
    </source>
</evidence>
<gene>
    <name evidence="1" type="ORF">X975_24451</name>
</gene>
<reference evidence="1 2" key="1">
    <citation type="submission" date="2013-11" db="EMBL/GenBank/DDBJ databases">
        <title>Genome sequencing of Stegodyphus mimosarum.</title>
        <authorList>
            <person name="Bechsgaard J."/>
        </authorList>
    </citation>
    <scope>NUCLEOTIDE SEQUENCE [LARGE SCALE GENOMIC DNA]</scope>
</reference>
<feature type="non-terminal residue" evidence="1">
    <location>
        <position position="51"/>
    </location>
</feature>
<evidence type="ECO:0000313" key="2">
    <source>
        <dbReference type="Proteomes" id="UP000054359"/>
    </source>
</evidence>
<accession>A0A087TEL2</accession>
<dbReference type="EMBL" id="KK114868">
    <property type="protein sequence ID" value="KFM63551.1"/>
    <property type="molecule type" value="Genomic_DNA"/>
</dbReference>